<dbReference type="Proteomes" id="UP001596287">
    <property type="component" value="Unassembled WGS sequence"/>
</dbReference>
<feature type="coiled-coil region" evidence="1">
    <location>
        <begin position="465"/>
        <end position="506"/>
    </location>
</feature>
<evidence type="ECO:0000256" key="1">
    <source>
        <dbReference type="SAM" id="Coils"/>
    </source>
</evidence>
<keyword evidence="3" id="KW-1185">Reference proteome</keyword>
<sequence>MQDLPRYELIFNSEEMEGVYGVSLVENPAIEIDAIRFSKHTTHDCNFSHEDISIELTDQLIGKGEKVDMEQWELIDEKAINSEEDFQMNFASVIIPSEGSSEQDNEVLRVRYEYSPDYASGNSREFCRKMVNAGLSYKKEDLEFSNANPGFGEGGARSYSIFKFKGGVNCKHFWLRKIYLQKNNKKMSVFEALKYIGNLDKETAKKANIGNNPPEVGQVASASNNYWKLSSEQLDVKLSNEEKRILTSPVLLPEQDIYRNFNGEECNVYFTANTIEQLQQNFFKNQYQKNSTLEHNEIIEGVFFFESWIVKNSENDKAKELGFNVPAGTWMMSMKIDSDEIWNDYIKTGKVKGFSIDSRLGVKKQKNKNQRMNLSKVKAEVMKQILLNTDLKEFKIDENLTVFAEVLELDYVVFDGENTPLANTEFVYDGKSIKTGEQGEIVSVEDVAPAEVEAAEEAEAPAADNSAIQAELDEAKKRIEELEIENQALKAELVSVKEEAVALSKQPKVEPINLKNEVDTSKPQSTLDVVRATLKK</sequence>
<comment type="caution">
    <text evidence="2">The sequence shown here is derived from an EMBL/GenBank/DDBJ whole genome shotgun (WGS) entry which is preliminary data.</text>
</comment>
<name>A0ABW1PLS8_9FLAO</name>
<accession>A0ABW1PLS8</accession>
<dbReference type="EMBL" id="JBHSQB010000004">
    <property type="protein sequence ID" value="MFC6095807.1"/>
    <property type="molecule type" value="Genomic_DNA"/>
</dbReference>
<evidence type="ECO:0000313" key="2">
    <source>
        <dbReference type="EMBL" id="MFC6095807.1"/>
    </source>
</evidence>
<protein>
    <submittedName>
        <fullName evidence="2">XkdF-like putative serine protease domain-containing protein</fullName>
    </submittedName>
</protein>
<evidence type="ECO:0000313" key="3">
    <source>
        <dbReference type="Proteomes" id="UP001596287"/>
    </source>
</evidence>
<reference evidence="3" key="1">
    <citation type="journal article" date="2019" name="Int. J. Syst. Evol. Microbiol.">
        <title>The Global Catalogue of Microorganisms (GCM) 10K type strain sequencing project: providing services to taxonomists for standard genome sequencing and annotation.</title>
        <authorList>
            <consortium name="The Broad Institute Genomics Platform"/>
            <consortium name="The Broad Institute Genome Sequencing Center for Infectious Disease"/>
            <person name="Wu L."/>
            <person name="Ma J."/>
        </authorList>
    </citation>
    <scope>NUCLEOTIDE SEQUENCE [LARGE SCALE GENOMIC DNA]</scope>
    <source>
        <strain evidence="3">CCUG 49679</strain>
    </source>
</reference>
<gene>
    <name evidence="2" type="ORF">ACFPVY_04040</name>
</gene>
<organism evidence="2 3">
    <name type="scientific">Flavobacterium qiangtangense</name>
    <dbReference type="NCBI Taxonomy" id="1442595"/>
    <lineage>
        <taxon>Bacteria</taxon>
        <taxon>Pseudomonadati</taxon>
        <taxon>Bacteroidota</taxon>
        <taxon>Flavobacteriia</taxon>
        <taxon>Flavobacteriales</taxon>
        <taxon>Flavobacteriaceae</taxon>
        <taxon>Flavobacterium</taxon>
    </lineage>
</organism>
<keyword evidence="1" id="KW-0175">Coiled coil</keyword>
<dbReference type="RefSeq" id="WP_379790480.1">
    <property type="nucleotide sequence ID" value="NZ_JBHSQB010000004.1"/>
</dbReference>
<proteinExistence type="predicted"/>